<dbReference type="Gene3D" id="1.10.510.10">
    <property type="entry name" value="Transferase(Phosphotransferase) domain 1"/>
    <property type="match status" value="1"/>
</dbReference>
<dbReference type="Pfam" id="PF23598">
    <property type="entry name" value="LRR_14"/>
    <property type="match status" value="1"/>
</dbReference>
<dbReference type="GO" id="GO:0005524">
    <property type="term" value="F:ATP binding"/>
    <property type="evidence" value="ECO:0007669"/>
    <property type="project" value="UniProtKB-UniRule"/>
</dbReference>
<feature type="compositionally biased region" description="Low complexity" evidence="13">
    <location>
        <begin position="799"/>
        <end position="810"/>
    </location>
</feature>
<evidence type="ECO:0000256" key="8">
    <source>
        <dbReference type="ARBA" id="ARBA00022741"/>
    </source>
</evidence>
<dbReference type="Gene3D" id="3.80.10.10">
    <property type="entry name" value="Ribonuclease Inhibitor"/>
    <property type="match status" value="2"/>
</dbReference>
<dbReference type="AlphaFoldDB" id="A0A8T0JC55"/>
<keyword evidence="5" id="KW-0808">Transferase</keyword>
<evidence type="ECO:0000256" key="12">
    <source>
        <dbReference type="PROSITE-ProRule" id="PRU10141"/>
    </source>
</evidence>
<dbReference type="CDD" id="cd14066">
    <property type="entry name" value="STKc_IRAK"/>
    <property type="match status" value="1"/>
</dbReference>
<evidence type="ECO:0000256" key="2">
    <source>
        <dbReference type="ARBA" id="ARBA00008684"/>
    </source>
</evidence>
<keyword evidence="14" id="KW-1133">Transmembrane helix</keyword>
<name>A0A8T0JC55_CERPU</name>
<feature type="region of interest" description="Disordered" evidence="13">
    <location>
        <begin position="456"/>
        <end position="476"/>
    </location>
</feature>
<evidence type="ECO:0000256" key="14">
    <source>
        <dbReference type="SAM" id="Phobius"/>
    </source>
</evidence>
<evidence type="ECO:0000313" key="17">
    <source>
        <dbReference type="Proteomes" id="UP000822688"/>
    </source>
</evidence>
<dbReference type="EMBL" id="CM026421">
    <property type="protein sequence ID" value="KAG0593397.1"/>
    <property type="molecule type" value="Genomic_DNA"/>
</dbReference>
<protein>
    <recommendedName>
        <fullName evidence="15">Protein kinase domain-containing protein</fullName>
    </recommendedName>
</protein>
<dbReference type="InterPro" id="IPR008271">
    <property type="entry name" value="Ser/Thr_kinase_AS"/>
</dbReference>
<dbReference type="Gene3D" id="3.30.200.20">
    <property type="entry name" value="Phosphorylase Kinase, domain 1"/>
    <property type="match status" value="1"/>
</dbReference>
<dbReference type="GO" id="GO:0004672">
    <property type="term" value="F:protein kinase activity"/>
    <property type="evidence" value="ECO:0007669"/>
    <property type="project" value="InterPro"/>
</dbReference>
<feature type="binding site" evidence="12">
    <location>
        <position position="524"/>
    </location>
    <ligand>
        <name>ATP</name>
        <dbReference type="ChEBI" id="CHEBI:30616"/>
    </ligand>
</feature>
<dbReference type="InterPro" id="IPR017441">
    <property type="entry name" value="Protein_kinase_ATP_BS"/>
</dbReference>
<feature type="compositionally biased region" description="Polar residues" evidence="13">
    <location>
        <begin position="812"/>
        <end position="829"/>
    </location>
</feature>
<dbReference type="PANTHER" id="PTHR48006">
    <property type="entry name" value="LEUCINE-RICH REPEAT-CONTAINING PROTEIN DDB_G0281931-RELATED"/>
    <property type="match status" value="1"/>
</dbReference>
<feature type="region of interest" description="Disordered" evidence="13">
    <location>
        <begin position="787"/>
        <end position="829"/>
    </location>
</feature>
<feature type="compositionally biased region" description="Basic and acidic residues" evidence="13">
    <location>
        <begin position="456"/>
        <end position="469"/>
    </location>
</feature>
<proteinExistence type="inferred from homology"/>
<dbReference type="InterPro" id="IPR000719">
    <property type="entry name" value="Prot_kinase_dom"/>
</dbReference>
<evidence type="ECO:0000256" key="1">
    <source>
        <dbReference type="ARBA" id="ARBA00004370"/>
    </source>
</evidence>
<evidence type="ECO:0000256" key="10">
    <source>
        <dbReference type="ARBA" id="ARBA00022840"/>
    </source>
</evidence>
<dbReference type="FunFam" id="3.80.10.10:FF:000041">
    <property type="entry name" value="LRR receptor-like serine/threonine-protein kinase ERECTA"/>
    <property type="match status" value="1"/>
</dbReference>
<organism evidence="16 17">
    <name type="scientific">Ceratodon purpureus</name>
    <name type="common">Fire moss</name>
    <name type="synonym">Dicranum purpureum</name>
    <dbReference type="NCBI Taxonomy" id="3225"/>
    <lineage>
        <taxon>Eukaryota</taxon>
        <taxon>Viridiplantae</taxon>
        <taxon>Streptophyta</taxon>
        <taxon>Embryophyta</taxon>
        <taxon>Bryophyta</taxon>
        <taxon>Bryophytina</taxon>
        <taxon>Bryopsida</taxon>
        <taxon>Dicranidae</taxon>
        <taxon>Pseudoditrichales</taxon>
        <taxon>Ditrichaceae</taxon>
        <taxon>Ceratodon</taxon>
    </lineage>
</organism>
<dbReference type="Pfam" id="PF07714">
    <property type="entry name" value="PK_Tyr_Ser-Thr"/>
    <property type="match status" value="1"/>
</dbReference>
<keyword evidence="7" id="KW-0677">Repeat</keyword>
<keyword evidence="9" id="KW-0418">Kinase</keyword>
<dbReference type="PANTHER" id="PTHR48006:SF51">
    <property type="entry name" value="PROTEIN KINASE DOMAIN-CONTAINING PROTEIN"/>
    <property type="match status" value="1"/>
</dbReference>
<feature type="domain" description="Protein kinase" evidence="15">
    <location>
        <begin position="496"/>
        <end position="767"/>
    </location>
</feature>
<keyword evidence="6" id="KW-0732">Signal</keyword>
<keyword evidence="14" id="KW-0472">Membrane</keyword>
<evidence type="ECO:0000256" key="5">
    <source>
        <dbReference type="ARBA" id="ARBA00022679"/>
    </source>
</evidence>
<gene>
    <name evidence="16" type="ORF">KC19_1G326600</name>
</gene>
<dbReference type="InterPro" id="IPR013210">
    <property type="entry name" value="LRR_N_plant-typ"/>
</dbReference>
<dbReference type="PROSITE" id="PS50011">
    <property type="entry name" value="PROTEIN_KINASE_DOM"/>
    <property type="match status" value="1"/>
</dbReference>
<evidence type="ECO:0000256" key="6">
    <source>
        <dbReference type="ARBA" id="ARBA00022729"/>
    </source>
</evidence>
<dbReference type="FunFam" id="3.30.200.20:FF:000162">
    <property type="entry name" value="Adenine nucleotide alpha hydrolase-like domain kinase"/>
    <property type="match status" value="1"/>
</dbReference>
<comment type="caution">
    <text evidence="16">The sequence shown here is derived from an EMBL/GenBank/DDBJ whole genome shotgun (WGS) entry which is preliminary data.</text>
</comment>
<keyword evidence="14" id="KW-0812">Transmembrane</keyword>
<dbReference type="InterPro" id="IPR011009">
    <property type="entry name" value="Kinase-like_dom_sf"/>
</dbReference>
<dbReference type="FunFam" id="1.10.510.10:FF:000095">
    <property type="entry name" value="protein STRUBBELIG-RECEPTOR FAMILY 8"/>
    <property type="match status" value="1"/>
</dbReference>
<keyword evidence="10 12" id="KW-0067">ATP-binding</keyword>
<evidence type="ECO:0000256" key="9">
    <source>
        <dbReference type="ARBA" id="ARBA00022777"/>
    </source>
</evidence>
<evidence type="ECO:0000313" key="16">
    <source>
        <dbReference type="EMBL" id="KAG0593397.1"/>
    </source>
</evidence>
<evidence type="ECO:0000256" key="3">
    <source>
        <dbReference type="ARBA" id="ARBA00022527"/>
    </source>
</evidence>
<comment type="subcellular location">
    <subcellularLocation>
        <location evidence="1">Membrane</location>
    </subcellularLocation>
</comment>
<accession>A0A8T0JC55</accession>
<dbReference type="PROSITE" id="PS00107">
    <property type="entry name" value="PROTEIN_KINASE_ATP"/>
    <property type="match status" value="1"/>
</dbReference>
<keyword evidence="4" id="KW-0433">Leucine-rich repeat</keyword>
<dbReference type="SUPFAM" id="SSF52058">
    <property type="entry name" value="L domain-like"/>
    <property type="match status" value="1"/>
</dbReference>
<dbReference type="Pfam" id="PF08263">
    <property type="entry name" value="LRRNT_2"/>
    <property type="match status" value="1"/>
</dbReference>
<evidence type="ECO:0000256" key="7">
    <source>
        <dbReference type="ARBA" id="ARBA00022737"/>
    </source>
</evidence>
<reference evidence="16" key="1">
    <citation type="submission" date="2020-06" db="EMBL/GenBank/DDBJ databases">
        <title>WGS assembly of Ceratodon purpureus strain R40.</title>
        <authorList>
            <person name="Carey S.B."/>
            <person name="Jenkins J."/>
            <person name="Shu S."/>
            <person name="Lovell J.T."/>
            <person name="Sreedasyam A."/>
            <person name="Maumus F."/>
            <person name="Tiley G.P."/>
            <person name="Fernandez-Pozo N."/>
            <person name="Barry K."/>
            <person name="Chen C."/>
            <person name="Wang M."/>
            <person name="Lipzen A."/>
            <person name="Daum C."/>
            <person name="Saski C.A."/>
            <person name="Payton A.C."/>
            <person name="Mcbreen J.C."/>
            <person name="Conrad R.E."/>
            <person name="Kollar L.M."/>
            <person name="Olsson S."/>
            <person name="Huttunen S."/>
            <person name="Landis J.B."/>
            <person name="Wickett N.J."/>
            <person name="Johnson M.G."/>
            <person name="Rensing S.A."/>
            <person name="Grimwood J."/>
            <person name="Schmutz J."/>
            <person name="Mcdaniel S.F."/>
        </authorList>
    </citation>
    <scope>NUCLEOTIDE SEQUENCE</scope>
    <source>
        <strain evidence="16">R40</strain>
    </source>
</reference>
<dbReference type="PROSITE" id="PS00108">
    <property type="entry name" value="PROTEIN_KINASE_ST"/>
    <property type="match status" value="1"/>
</dbReference>
<dbReference type="InterPro" id="IPR001245">
    <property type="entry name" value="Ser-Thr/Tyr_kinase_cat_dom"/>
</dbReference>
<comment type="similarity">
    <text evidence="2">Belongs to the protein kinase superfamily. Ser/Thr protein kinase family.</text>
</comment>
<dbReference type="GO" id="GO:0016020">
    <property type="term" value="C:membrane"/>
    <property type="evidence" value="ECO:0007669"/>
    <property type="project" value="UniProtKB-SubCell"/>
</dbReference>
<feature type="transmembrane region" description="Helical" evidence="14">
    <location>
        <begin position="423"/>
        <end position="445"/>
    </location>
</feature>
<dbReference type="InterPro" id="IPR032675">
    <property type="entry name" value="LRR_dom_sf"/>
</dbReference>
<dbReference type="InterPro" id="IPR051824">
    <property type="entry name" value="LRR_Rcpt-Like_S/T_Kinase"/>
</dbReference>
<evidence type="ECO:0000259" key="15">
    <source>
        <dbReference type="PROSITE" id="PS50011"/>
    </source>
</evidence>
<evidence type="ECO:0000256" key="11">
    <source>
        <dbReference type="ARBA" id="ARBA00023180"/>
    </source>
</evidence>
<evidence type="ECO:0000256" key="13">
    <source>
        <dbReference type="SAM" id="MobiDB-lite"/>
    </source>
</evidence>
<keyword evidence="17" id="KW-1185">Reference proteome</keyword>
<evidence type="ECO:0000256" key="4">
    <source>
        <dbReference type="ARBA" id="ARBA00022614"/>
    </source>
</evidence>
<dbReference type="SUPFAM" id="SSF56112">
    <property type="entry name" value="Protein kinase-like (PK-like)"/>
    <property type="match status" value="1"/>
</dbReference>
<dbReference type="InterPro" id="IPR055414">
    <property type="entry name" value="LRR_R13L4/SHOC2-like"/>
</dbReference>
<keyword evidence="11" id="KW-0325">Glycoprotein</keyword>
<dbReference type="SMART" id="SM00220">
    <property type="entry name" value="S_TKc"/>
    <property type="match status" value="1"/>
</dbReference>
<sequence length="829" mass="91432">MVTAPGCNSWSGRASSCSLWPGQVSKTWWGVLTSTLVVSCLLSIVVANPEGDALIKMAEPWGVANGLPTWVPGGNPCLGWEGVTCDSRGFVSQLTLSNKGLSGPIPSAISSLTSLNYLDLGNSMSLNGSWNYITGDLGILSSLSNLQHLNLTYSYVGRGLPFPSAVLGLTGLITLKLDHAGFIGQFPPEISNLKSLQYLYLGNSSMTGPLPKELSNLVSLLELSLWDTNFNSEIPPGLHFCQKLSYLNLHNCGLWGALPPEFGNFKNMQTMVLYKNYLTGPVPDRWQNMNNLTYLRLDQNSLFSQLDRWVLQHPKLDSVFLGSNLLYGPFPNATVNPRIMSLDCNYLSGPEPVLNISVSNNCFQNSENNYVCSRKYTCEQFQAITANGTCPPCPDSQTIFDSSSCICHLVQSLPLEERKKTTLSVAIGTSVAAALVSLLIGLFLVRRYKIRESKRLDEESNPFDNERSNFSDASWEPPKGVQRFTFQELEKATGGFSKDHEIGVGGFGKVFYGTFPDGRLLAIKRASETGSQGIIEFRNEVLLLSRLHHKNLVRLEGFCEDKEILVYEYMSLGNLHSHLFRKDKSQLGLDSYRRLDIAVGIARALEYLHTNADPPVIHRDVKPSNVLLDESLTAKVSDFGISRASSLMATHVSTDPAGTAGYFDPQYFLSHQLTTSSDVYSFGVVLLELVTGQKAIDHSREVINLMAWAKPKLRRDGIASIVDPLLKDDYAPDMFFEMADLALRCTSYEKEDRPSMRAVLTTLEPLLATQKTPVSLITHNGSTSWDITADPTSDATRPMSEWSMMSSDSETGLKNNSETLPVSQNMVPR</sequence>
<keyword evidence="8 12" id="KW-0547">Nucleotide-binding</keyword>
<keyword evidence="3" id="KW-0723">Serine/threonine-protein kinase</keyword>
<dbReference type="Proteomes" id="UP000822688">
    <property type="component" value="Chromosome 1"/>
</dbReference>